<dbReference type="SUPFAM" id="SSF52025">
    <property type="entry name" value="PA domain"/>
    <property type="match status" value="1"/>
</dbReference>
<comment type="caution">
    <text evidence="4">The sequence shown here is derived from an EMBL/GenBank/DDBJ whole genome shotgun (WGS) entry which is preliminary data.</text>
</comment>
<dbReference type="Proteomes" id="UP000680045">
    <property type="component" value="Unassembled WGS sequence"/>
</dbReference>
<dbReference type="CDD" id="cd02133">
    <property type="entry name" value="PA_C5a_like"/>
    <property type="match status" value="1"/>
</dbReference>
<dbReference type="PANTHER" id="PTHR22702">
    <property type="entry name" value="PROTEASE-ASSOCIATED DOMAIN-CONTAINING PROTEIN"/>
    <property type="match status" value="1"/>
</dbReference>
<proteinExistence type="predicted"/>
<dbReference type="InterPro" id="IPR003137">
    <property type="entry name" value="PA_domain"/>
</dbReference>
<gene>
    <name evidence="4" type="ORF">KEH51_06120</name>
</gene>
<dbReference type="Gene3D" id="3.50.30.30">
    <property type="match status" value="1"/>
</dbReference>
<protein>
    <submittedName>
        <fullName evidence="4">S8 family serine peptidase</fullName>
    </submittedName>
</protein>
<evidence type="ECO:0000256" key="2">
    <source>
        <dbReference type="ARBA" id="ARBA00023180"/>
    </source>
</evidence>
<dbReference type="InterPro" id="IPR046450">
    <property type="entry name" value="PA_dom_sf"/>
</dbReference>
<dbReference type="PANTHER" id="PTHR22702:SF1">
    <property type="entry name" value="PROTEASE-ASSOCIATED DOMAIN-CONTAINING PROTEIN 1"/>
    <property type="match status" value="1"/>
</dbReference>
<name>A0A941FHJ9_9BACI</name>
<accession>A0A941FHJ9</accession>
<keyword evidence="1" id="KW-0732">Signal</keyword>
<evidence type="ECO:0000259" key="3">
    <source>
        <dbReference type="Pfam" id="PF02225"/>
    </source>
</evidence>
<evidence type="ECO:0000256" key="1">
    <source>
        <dbReference type="ARBA" id="ARBA00022729"/>
    </source>
</evidence>
<dbReference type="GO" id="GO:0004252">
    <property type="term" value="F:serine-type endopeptidase activity"/>
    <property type="evidence" value="ECO:0007669"/>
    <property type="project" value="InterPro"/>
</dbReference>
<reference evidence="4" key="1">
    <citation type="submission" date="2021-04" db="EMBL/GenBank/DDBJ databases">
        <title>Whole genome sequencing of Enterococci isolates from hospitalized patients.</title>
        <authorList>
            <person name="Ogoti B.M."/>
            <person name="Onyambu F.G."/>
        </authorList>
    </citation>
    <scope>NUCLEOTIDE SEQUENCE</scope>
    <source>
        <strain evidence="4">242</strain>
    </source>
</reference>
<keyword evidence="2" id="KW-0325">Glycoprotein</keyword>
<dbReference type="EMBL" id="JAGTPW010000007">
    <property type="protein sequence ID" value="MBR8644375.1"/>
    <property type="molecule type" value="Genomic_DNA"/>
</dbReference>
<evidence type="ECO:0000313" key="5">
    <source>
        <dbReference type="Proteomes" id="UP000680045"/>
    </source>
</evidence>
<dbReference type="SUPFAM" id="SSF52743">
    <property type="entry name" value="Subtilisin-like"/>
    <property type="match status" value="1"/>
</dbReference>
<sequence>MIPTCRQHGAIYIKAIDDAIILGADVLNMSLGSTAGFVSADDPEQQAVSRAVDNGILMSISAGNSAHFGNGFANPSASNLDIGVSGSPGLAYDSVQVASVENNYMDLDAATYEINGQAGKAPFMSASGVHPNALKDKSHELVAAGLGTPEEISKVDVKGKFALIERGTLSFIEKAQNAQAAGATGVIIYNNADGYISMATDPSITIPQLFMLKSDGAKLKAALADGEKVMITFNGDKTKAVNPEAGKMSSFSSWESHRTWISNWKSPLRADKFIQR</sequence>
<dbReference type="GO" id="GO:0006508">
    <property type="term" value="P:proteolysis"/>
    <property type="evidence" value="ECO:0007669"/>
    <property type="project" value="InterPro"/>
</dbReference>
<dbReference type="Pfam" id="PF02225">
    <property type="entry name" value="PA"/>
    <property type="match status" value="1"/>
</dbReference>
<dbReference type="InterPro" id="IPR036852">
    <property type="entry name" value="Peptidase_S8/S53_dom_sf"/>
</dbReference>
<organism evidence="4 5">
    <name type="scientific">Peribacillus frigoritolerans</name>
    <dbReference type="NCBI Taxonomy" id="450367"/>
    <lineage>
        <taxon>Bacteria</taxon>
        <taxon>Bacillati</taxon>
        <taxon>Bacillota</taxon>
        <taxon>Bacilli</taxon>
        <taxon>Bacillales</taxon>
        <taxon>Bacillaceae</taxon>
        <taxon>Peribacillus</taxon>
    </lineage>
</organism>
<evidence type="ECO:0000313" key="4">
    <source>
        <dbReference type="EMBL" id="MBR8644375.1"/>
    </source>
</evidence>
<dbReference type="AlphaFoldDB" id="A0A941FHJ9"/>
<feature type="domain" description="PA" evidence="3">
    <location>
        <begin position="140"/>
        <end position="219"/>
    </location>
</feature>